<dbReference type="CDD" id="cd05233">
    <property type="entry name" value="SDR_c"/>
    <property type="match status" value="1"/>
</dbReference>
<dbReference type="OrthoDB" id="1669814at2759"/>
<dbReference type="EMBL" id="AMGY01000002">
    <property type="protein sequence ID" value="EXJ90158.1"/>
    <property type="molecule type" value="Genomic_DNA"/>
</dbReference>
<evidence type="ECO:0000256" key="1">
    <source>
        <dbReference type="ARBA" id="ARBA00006484"/>
    </source>
</evidence>
<dbReference type="PRINTS" id="PR00081">
    <property type="entry name" value="GDHRDH"/>
</dbReference>
<reference evidence="6 7" key="1">
    <citation type="submission" date="2013-03" db="EMBL/GenBank/DDBJ databases">
        <title>The Genome Sequence of Capronia epimyces CBS 606.96.</title>
        <authorList>
            <consortium name="The Broad Institute Genomics Platform"/>
            <person name="Cuomo C."/>
            <person name="de Hoog S."/>
            <person name="Gorbushina A."/>
            <person name="Walker B."/>
            <person name="Young S.K."/>
            <person name="Zeng Q."/>
            <person name="Gargeya S."/>
            <person name="Fitzgerald M."/>
            <person name="Haas B."/>
            <person name="Abouelleil A."/>
            <person name="Allen A.W."/>
            <person name="Alvarado L."/>
            <person name="Arachchi H.M."/>
            <person name="Berlin A.M."/>
            <person name="Chapman S.B."/>
            <person name="Gainer-Dewar J."/>
            <person name="Goldberg J."/>
            <person name="Griggs A."/>
            <person name="Gujja S."/>
            <person name="Hansen M."/>
            <person name="Howarth C."/>
            <person name="Imamovic A."/>
            <person name="Ireland A."/>
            <person name="Larimer J."/>
            <person name="McCowan C."/>
            <person name="Murphy C."/>
            <person name="Pearson M."/>
            <person name="Poon T.W."/>
            <person name="Priest M."/>
            <person name="Roberts A."/>
            <person name="Saif S."/>
            <person name="Shea T."/>
            <person name="Sisk P."/>
            <person name="Sykes S."/>
            <person name="Wortman J."/>
            <person name="Nusbaum C."/>
            <person name="Birren B."/>
        </authorList>
    </citation>
    <scope>NUCLEOTIDE SEQUENCE [LARGE SCALE GENOMIC DNA]</scope>
    <source>
        <strain evidence="6 7">CBS 606.96</strain>
    </source>
</reference>
<proteinExistence type="inferred from homology"/>
<comment type="caution">
    <text evidence="6">The sequence shown here is derived from an EMBL/GenBank/DDBJ whole genome shotgun (WGS) entry which is preliminary data.</text>
</comment>
<dbReference type="STRING" id="1182542.W9YCA1"/>
<keyword evidence="7" id="KW-1185">Reference proteome</keyword>
<dbReference type="Gene3D" id="3.40.50.720">
    <property type="entry name" value="NAD(P)-binding Rossmann-like Domain"/>
    <property type="match status" value="1"/>
</dbReference>
<feature type="domain" description="Ketoreductase" evidence="5">
    <location>
        <begin position="9"/>
        <end position="189"/>
    </location>
</feature>
<dbReference type="HOGENOM" id="CLU_010194_1_0_1"/>
<dbReference type="InterPro" id="IPR002347">
    <property type="entry name" value="SDR_fam"/>
</dbReference>
<name>W9YCA1_9EURO</name>
<protein>
    <recommendedName>
        <fullName evidence="5">Ketoreductase domain-containing protein</fullName>
    </recommendedName>
</protein>
<evidence type="ECO:0000256" key="2">
    <source>
        <dbReference type="ARBA" id="ARBA00022857"/>
    </source>
</evidence>
<evidence type="ECO:0000256" key="3">
    <source>
        <dbReference type="ARBA" id="ARBA00023002"/>
    </source>
</evidence>
<dbReference type="FunFam" id="3.40.50.720:FF:000084">
    <property type="entry name" value="Short-chain dehydrogenase reductase"/>
    <property type="match status" value="1"/>
</dbReference>
<dbReference type="GO" id="GO:0016491">
    <property type="term" value="F:oxidoreductase activity"/>
    <property type="evidence" value="ECO:0007669"/>
    <property type="project" value="UniProtKB-KW"/>
</dbReference>
<dbReference type="SUPFAM" id="SSF51735">
    <property type="entry name" value="NAD(P)-binding Rossmann-fold domains"/>
    <property type="match status" value="1"/>
</dbReference>
<dbReference type="InterPro" id="IPR020904">
    <property type="entry name" value="Sc_DH/Rdtase_CS"/>
</dbReference>
<dbReference type="Proteomes" id="UP000019478">
    <property type="component" value="Unassembled WGS sequence"/>
</dbReference>
<dbReference type="PANTHER" id="PTHR24321:SF8">
    <property type="entry name" value="ESTRADIOL 17-BETA-DEHYDROGENASE 8-RELATED"/>
    <property type="match status" value="1"/>
</dbReference>
<keyword evidence="2" id="KW-0521">NADP</keyword>
<dbReference type="AlphaFoldDB" id="W9YCA1"/>
<dbReference type="PROSITE" id="PS00061">
    <property type="entry name" value="ADH_SHORT"/>
    <property type="match status" value="1"/>
</dbReference>
<evidence type="ECO:0000259" key="5">
    <source>
        <dbReference type="SMART" id="SM00822"/>
    </source>
</evidence>
<dbReference type="PRINTS" id="PR00080">
    <property type="entry name" value="SDRFAMILY"/>
</dbReference>
<dbReference type="Pfam" id="PF13561">
    <property type="entry name" value="adh_short_C2"/>
    <property type="match status" value="1"/>
</dbReference>
<dbReference type="RefSeq" id="XP_007731555.1">
    <property type="nucleotide sequence ID" value="XM_007733365.1"/>
</dbReference>
<keyword evidence="4" id="KW-0520">NAD</keyword>
<dbReference type="eggNOG" id="KOG0725">
    <property type="taxonomic scope" value="Eukaryota"/>
</dbReference>
<comment type="similarity">
    <text evidence="1">Belongs to the short-chain dehydrogenases/reductases (SDR) family.</text>
</comment>
<gene>
    <name evidence="6" type="ORF">A1O3_03227</name>
</gene>
<dbReference type="InterPro" id="IPR057326">
    <property type="entry name" value="KR_dom"/>
</dbReference>
<evidence type="ECO:0000313" key="6">
    <source>
        <dbReference type="EMBL" id="EXJ90158.1"/>
    </source>
</evidence>
<dbReference type="PANTHER" id="PTHR24321">
    <property type="entry name" value="DEHYDROGENASES, SHORT CHAIN"/>
    <property type="match status" value="1"/>
</dbReference>
<evidence type="ECO:0000313" key="7">
    <source>
        <dbReference type="Proteomes" id="UP000019478"/>
    </source>
</evidence>
<keyword evidence="3" id="KW-0560">Oxidoreductase</keyword>
<organism evidence="6 7">
    <name type="scientific">Capronia epimyces CBS 606.96</name>
    <dbReference type="NCBI Taxonomy" id="1182542"/>
    <lineage>
        <taxon>Eukaryota</taxon>
        <taxon>Fungi</taxon>
        <taxon>Dikarya</taxon>
        <taxon>Ascomycota</taxon>
        <taxon>Pezizomycotina</taxon>
        <taxon>Eurotiomycetes</taxon>
        <taxon>Chaetothyriomycetidae</taxon>
        <taxon>Chaetothyriales</taxon>
        <taxon>Herpotrichiellaceae</taxon>
        <taxon>Capronia</taxon>
    </lineage>
</organism>
<evidence type="ECO:0000256" key="4">
    <source>
        <dbReference type="ARBA" id="ARBA00023027"/>
    </source>
</evidence>
<dbReference type="SMART" id="SM00822">
    <property type="entry name" value="PKS_KR"/>
    <property type="match status" value="1"/>
</dbReference>
<accession>W9YCA1</accession>
<dbReference type="GeneID" id="19167355"/>
<sequence length="260" mass="27373">MEASLFESKVYVVTGGAAGIGLATVVQLVQHGANVHALDVVVDEPEALTALARGGRLTYHQVDVRSRDRCHEIFEGIVRKHGQVDGVVNAAGICPLEGELPGDDLYESCYDVNVRGTWIVGTEGLAQMKKQGSGSVVNIGSTSSLVGVARLPLYTSTKHAVLGLTRSWALDFAKYGVRVNMVAPGPTDTAMSRSPLQTVMGPKFGGNKTDDELLDIIAKGIPLGRLGKPDDIANAVLFLLSGLSSFITGQILPVSGGYQS</sequence>
<dbReference type="InterPro" id="IPR036291">
    <property type="entry name" value="NAD(P)-bd_dom_sf"/>
</dbReference>